<sequence>MSLPPLAVAIVWIAVILGMTAAFIVFVHKWRERRVQERESTASDLLSEFHEIRSRGELSAEEYQRIKERLNAEVQRELIEGDAKDSSDPARALKATARRLLSSHHAPTGEGETNGAVGGAAQDGCDAAPPSGGDSTEERR</sequence>
<evidence type="ECO:0000256" key="2">
    <source>
        <dbReference type="SAM" id="Phobius"/>
    </source>
</evidence>
<evidence type="ECO:0000313" key="3">
    <source>
        <dbReference type="EMBL" id="QDV74959.1"/>
    </source>
</evidence>
<dbReference type="AlphaFoldDB" id="A0A518KAZ8"/>
<keyword evidence="2" id="KW-1133">Transmembrane helix</keyword>
<organism evidence="3 4">
    <name type="scientific">Botrimarina mediterranea</name>
    <dbReference type="NCBI Taxonomy" id="2528022"/>
    <lineage>
        <taxon>Bacteria</taxon>
        <taxon>Pseudomonadati</taxon>
        <taxon>Planctomycetota</taxon>
        <taxon>Planctomycetia</taxon>
        <taxon>Pirellulales</taxon>
        <taxon>Lacipirellulaceae</taxon>
        <taxon>Botrimarina</taxon>
    </lineage>
</organism>
<reference evidence="3 4" key="1">
    <citation type="submission" date="2019-02" db="EMBL/GenBank/DDBJ databases">
        <title>Deep-cultivation of Planctomycetes and their phenomic and genomic characterization uncovers novel biology.</title>
        <authorList>
            <person name="Wiegand S."/>
            <person name="Jogler M."/>
            <person name="Boedeker C."/>
            <person name="Pinto D."/>
            <person name="Vollmers J."/>
            <person name="Rivas-Marin E."/>
            <person name="Kohn T."/>
            <person name="Peeters S.H."/>
            <person name="Heuer A."/>
            <person name="Rast P."/>
            <person name="Oberbeckmann S."/>
            <person name="Bunk B."/>
            <person name="Jeske O."/>
            <person name="Meyerdierks A."/>
            <person name="Storesund J.E."/>
            <person name="Kallscheuer N."/>
            <person name="Luecker S."/>
            <person name="Lage O.M."/>
            <person name="Pohl T."/>
            <person name="Merkel B.J."/>
            <person name="Hornburger P."/>
            <person name="Mueller R.-W."/>
            <person name="Bruemmer F."/>
            <person name="Labrenz M."/>
            <person name="Spormann A.M."/>
            <person name="Op den Camp H."/>
            <person name="Overmann J."/>
            <person name="Amann R."/>
            <person name="Jetten M.S.M."/>
            <person name="Mascher T."/>
            <person name="Medema M.H."/>
            <person name="Devos D.P."/>
            <person name="Kaster A.-K."/>
            <person name="Ovreas L."/>
            <person name="Rohde M."/>
            <person name="Galperin M.Y."/>
            <person name="Jogler C."/>
        </authorList>
    </citation>
    <scope>NUCLEOTIDE SEQUENCE [LARGE SCALE GENOMIC DNA]</scope>
    <source>
        <strain evidence="3 4">Spa11</strain>
    </source>
</reference>
<feature type="region of interest" description="Disordered" evidence="1">
    <location>
        <begin position="79"/>
        <end position="140"/>
    </location>
</feature>
<keyword evidence="4" id="KW-1185">Reference proteome</keyword>
<evidence type="ECO:0000256" key="1">
    <source>
        <dbReference type="SAM" id="MobiDB-lite"/>
    </source>
</evidence>
<name>A0A518KAZ8_9BACT</name>
<feature type="transmembrane region" description="Helical" evidence="2">
    <location>
        <begin position="6"/>
        <end position="28"/>
    </location>
</feature>
<dbReference type="KEGG" id="bmei:Spa11_31680"/>
<proteinExistence type="predicted"/>
<evidence type="ECO:0000313" key="4">
    <source>
        <dbReference type="Proteomes" id="UP000316426"/>
    </source>
</evidence>
<accession>A0A518KAZ8</accession>
<dbReference type="RefSeq" id="WP_145113827.1">
    <property type="nucleotide sequence ID" value="NZ_CP036349.1"/>
</dbReference>
<keyword evidence="2" id="KW-0472">Membrane</keyword>
<protein>
    <recommendedName>
        <fullName evidence="5">SHOCT domain-containing protein</fullName>
    </recommendedName>
</protein>
<feature type="compositionally biased region" description="Basic and acidic residues" evidence="1">
    <location>
        <begin position="79"/>
        <end position="88"/>
    </location>
</feature>
<evidence type="ECO:0008006" key="5">
    <source>
        <dbReference type="Google" id="ProtNLM"/>
    </source>
</evidence>
<feature type="compositionally biased region" description="Low complexity" evidence="1">
    <location>
        <begin position="90"/>
        <end position="100"/>
    </location>
</feature>
<dbReference type="Proteomes" id="UP000316426">
    <property type="component" value="Chromosome"/>
</dbReference>
<dbReference type="EMBL" id="CP036349">
    <property type="protein sequence ID" value="QDV74959.1"/>
    <property type="molecule type" value="Genomic_DNA"/>
</dbReference>
<keyword evidence="2" id="KW-0812">Transmembrane</keyword>
<gene>
    <name evidence="3" type="ORF">Spa11_31680</name>
</gene>